<dbReference type="AlphaFoldDB" id="A0A9Q0S2Y3"/>
<comment type="caution">
    <text evidence="1">The sequence shown here is derived from an EMBL/GenBank/DDBJ whole genome shotgun (WGS) entry which is preliminary data.</text>
</comment>
<evidence type="ECO:0000313" key="2">
    <source>
        <dbReference type="Proteomes" id="UP001151699"/>
    </source>
</evidence>
<organism evidence="1 2">
    <name type="scientific">Pseudolycoriella hygida</name>
    <dbReference type="NCBI Taxonomy" id="35572"/>
    <lineage>
        <taxon>Eukaryota</taxon>
        <taxon>Metazoa</taxon>
        <taxon>Ecdysozoa</taxon>
        <taxon>Arthropoda</taxon>
        <taxon>Hexapoda</taxon>
        <taxon>Insecta</taxon>
        <taxon>Pterygota</taxon>
        <taxon>Neoptera</taxon>
        <taxon>Endopterygota</taxon>
        <taxon>Diptera</taxon>
        <taxon>Nematocera</taxon>
        <taxon>Sciaroidea</taxon>
        <taxon>Sciaridae</taxon>
        <taxon>Pseudolycoriella</taxon>
    </lineage>
</organism>
<reference evidence="1" key="1">
    <citation type="submission" date="2022-07" db="EMBL/GenBank/DDBJ databases">
        <authorList>
            <person name="Trinca V."/>
            <person name="Uliana J.V.C."/>
            <person name="Torres T.T."/>
            <person name="Ward R.J."/>
            <person name="Monesi N."/>
        </authorList>
    </citation>
    <scope>NUCLEOTIDE SEQUENCE</scope>
    <source>
        <strain evidence="1">HSMRA1968</strain>
        <tissue evidence="1">Whole embryos</tissue>
    </source>
</reference>
<evidence type="ECO:0000313" key="1">
    <source>
        <dbReference type="EMBL" id="KAJ6641505.1"/>
    </source>
</evidence>
<name>A0A9Q0S2Y3_9DIPT</name>
<sequence length="42" mass="4770">MTFMIPATQQMNASFRWCFKGTLCVFNCASKRYRSNNSLGSA</sequence>
<accession>A0A9Q0S2Y3</accession>
<gene>
    <name evidence="1" type="ORF">Bhyg_06444</name>
</gene>
<protein>
    <submittedName>
        <fullName evidence="1">Uncharacterized protein</fullName>
    </submittedName>
</protein>
<dbReference type="EMBL" id="WJQU01000002">
    <property type="protein sequence ID" value="KAJ6641505.1"/>
    <property type="molecule type" value="Genomic_DNA"/>
</dbReference>
<dbReference type="Proteomes" id="UP001151699">
    <property type="component" value="Chromosome B"/>
</dbReference>
<proteinExistence type="predicted"/>
<keyword evidence="2" id="KW-1185">Reference proteome</keyword>